<evidence type="ECO:0000256" key="5">
    <source>
        <dbReference type="ARBA" id="ARBA00022692"/>
    </source>
</evidence>
<feature type="transmembrane region" description="Helical" evidence="9">
    <location>
        <begin position="409"/>
        <end position="431"/>
    </location>
</feature>
<sequence>MSIKVTRKESASQFLGLVVNKTVFFSAIAVMILTVGFTLIFEEEADYYFGMAQTYVSAHGGWIYTLAVNLFIVFCLYMAFSKFGAIRIGGNKAKPEFSLWAWFAMLFSAGIGNGLVLFSIADPVRDFLNPPRLAGQDPALIAQEAINFSFLHHGIHGWAIYSVVGLSLAYFTFNRKMPLTLRSAFYPLLGNRIYGWMGDVIDIMAVITTLFGLATTIGFGVGQINSGLTHVFGIPSSLFYQVLIIVGVTLAATISAFSGVNRGVQMLSKLNVRVASTIFLLVLILGPTTFIFKSYIQNIGSYLVHFVDMSTWTESLQGTNWQKTRTIMYWGWWISWSPFVGTFIARISKGRTIKEFILCVLILPALVTFLWFSAFGGTTMRDILLGDTAMIAAVNDNISTALYVFFDKFPLAMLLKVLGVILICSFIITSADSGALVVDSITSGGKLKTPRYQRVIWAVATGIIASVLMYGGGLNALQTVVTISGLPFAILLIMMCFSLFRGINEDYDKAERKEKLLERATYRKNILNLVNEEREEKNLKKIEPEKEPDKKSNTTDL</sequence>
<evidence type="ECO:0000313" key="10">
    <source>
        <dbReference type="EMBL" id="EGV44965.1"/>
    </source>
</evidence>
<organism evidence="10 11">
    <name type="scientific">Bizionia argentinensis JUB59</name>
    <dbReference type="NCBI Taxonomy" id="1046627"/>
    <lineage>
        <taxon>Bacteria</taxon>
        <taxon>Pseudomonadati</taxon>
        <taxon>Bacteroidota</taxon>
        <taxon>Flavobacteriia</taxon>
        <taxon>Flavobacteriales</taxon>
        <taxon>Flavobacteriaceae</taxon>
        <taxon>Bizionia</taxon>
    </lineage>
</organism>
<evidence type="ECO:0000256" key="2">
    <source>
        <dbReference type="ARBA" id="ARBA00005658"/>
    </source>
</evidence>
<accession>G2E9Z1</accession>
<protein>
    <submittedName>
        <fullName evidence="10">BCCT family transporter</fullName>
    </submittedName>
</protein>
<dbReference type="eggNOG" id="COG1292">
    <property type="taxonomic scope" value="Bacteria"/>
</dbReference>
<dbReference type="GO" id="GO:0022857">
    <property type="term" value="F:transmembrane transporter activity"/>
    <property type="evidence" value="ECO:0007669"/>
    <property type="project" value="InterPro"/>
</dbReference>
<keyword evidence="4" id="KW-1003">Cell membrane</keyword>
<feature type="transmembrane region" description="Helical" evidence="9">
    <location>
        <begin position="452"/>
        <end position="470"/>
    </location>
</feature>
<feature type="transmembrane region" description="Helical" evidence="9">
    <location>
        <begin position="155"/>
        <end position="173"/>
    </location>
</feature>
<evidence type="ECO:0000256" key="4">
    <source>
        <dbReference type="ARBA" id="ARBA00022475"/>
    </source>
</evidence>
<dbReference type="GO" id="GO:0005886">
    <property type="term" value="C:plasma membrane"/>
    <property type="evidence" value="ECO:0007669"/>
    <property type="project" value="UniProtKB-SubCell"/>
</dbReference>
<feature type="transmembrane region" description="Helical" evidence="9">
    <location>
        <begin position="238"/>
        <end position="260"/>
    </location>
</feature>
<keyword evidence="11" id="KW-1185">Reference proteome</keyword>
<dbReference type="PATRIC" id="fig|1046627.3.peg.366"/>
<evidence type="ECO:0000256" key="7">
    <source>
        <dbReference type="ARBA" id="ARBA00023136"/>
    </source>
</evidence>
<evidence type="ECO:0000313" key="11">
    <source>
        <dbReference type="Proteomes" id="UP000003730"/>
    </source>
</evidence>
<feature type="transmembrane region" description="Helical" evidence="9">
    <location>
        <begin position="100"/>
        <end position="121"/>
    </location>
</feature>
<proteinExistence type="inferred from homology"/>
<feature type="region of interest" description="Disordered" evidence="8">
    <location>
        <begin position="537"/>
        <end position="557"/>
    </location>
</feature>
<feature type="transmembrane region" description="Helical" evidence="9">
    <location>
        <begin position="272"/>
        <end position="292"/>
    </location>
</feature>
<feature type="transmembrane region" description="Helical" evidence="9">
    <location>
        <begin position="356"/>
        <end position="375"/>
    </location>
</feature>
<evidence type="ECO:0000256" key="9">
    <source>
        <dbReference type="SAM" id="Phobius"/>
    </source>
</evidence>
<comment type="subcellular location">
    <subcellularLocation>
        <location evidence="1">Cell membrane</location>
        <topology evidence="1">Multi-pass membrane protein</topology>
    </subcellularLocation>
</comment>
<dbReference type="PANTHER" id="PTHR30047">
    <property type="entry name" value="HIGH-AFFINITY CHOLINE TRANSPORT PROTEIN-RELATED"/>
    <property type="match status" value="1"/>
</dbReference>
<feature type="transmembrane region" description="Helical" evidence="9">
    <location>
        <begin position="21"/>
        <end position="41"/>
    </location>
</feature>
<comment type="similarity">
    <text evidence="2">Belongs to the BCCT transporter (TC 2.A.15) family.</text>
</comment>
<evidence type="ECO:0000256" key="8">
    <source>
        <dbReference type="SAM" id="MobiDB-lite"/>
    </source>
</evidence>
<dbReference type="AlphaFoldDB" id="G2E9Z1"/>
<dbReference type="RefSeq" id="WP_008634596.1">
    <property type="nucleotide sequence ID" value="NZ_AFXZ01000002.1"/>
</dbReference>
<feature type="transmembrane region" description="Helical" evidence="9">
    <location>
        <begin position="193"/>
        <end position="218"/>
    </location>
</feature>
<keyword evidence="3" id="KW-0813">Transport</keyword>
<dbReference type="EMBL" id="AFXZ01000002">
    <property type="protein sequence ID" value="EGV44965.1"/>
    <property type="molecule type" value="Genomic_DNA"/>
</dbReference>
<comment type="caution">
    <text evidence="10">The sequence shown here is derived from an EMBL/GenBank/DDBJ whole genome shotgun (WGS) entry which is preliminary data.</text>
</comment>
<keyword evidence="5 9" id="KW-0812">Transmembrane</keyword>
<keyword evidence="6 9" id="KW-1133">Transmembrane helix</keyword>
<dbReference type="Proteomes" id="UP000003730">
    <property type="component" value="Unassembled WGS sequence"/>
</dbReference>
<evidence type="ECO:0000256" key="6">
    <source>
        <dbReference type="ARBA" id="ARBA00022989"/>
    </source>
</evidence>
<dbReference type="InterPro" id="IPR000060">
    <property type="entry name" value="BCCT_transptr"/>
</dbReference>
<evidence type="ECO:0000256" key="1">
    <source>
        <dbReference type="ARBA" id="ARBA00004651"/>
    </source>
</evidence>
<dbReference type="PANTHER" id="PTHR30047:SF7">
    <property type="entry name" value="HIGH-AFFINITY CHOLINE TRANSPORT PROTEIN"/>
    <property type="match status" value="1"/>
</dbReference>
<gene>
    <name evidence="10" type="ORF">BZARG_352</name>
</gene>
<name>G2E9Z1_9FLAO</name>
<dbReference type="Pfam" id="PF02028">
    <property type="entry name" value="BCCT"/>
    <property type="match status" value="1"/>
</dbReference>
<feature type="transmembrane region" description="Helical" evidence="9">
    <location>
        <begin position="327"/>
        <end position="344"/>
    </location>
</feature>
<reference evidence="10 11" key="1">
    <citation type="journal article" date="2008" name="Int. J. Syst. Evol. Microbiol.">
        <title>Bizionia argentinensis sp. nov., isolated from surface marine water in Antarctica.</title>
        <authorList>
            <person name="Bercovich A."/>
            <person name="Vazquez S.C."/>
            <person name="Yankilevich P."/>
            <person name="Coria S.H."/>
            <person name="Foti M."/>
            <person name="Hernandez E."/>
            <person name="Vidal A."/>
            <person name="Ruberto L."/>
            <person name="Melo C."/>
            <person name="Marenssi S."/>
            <person name="Criscuolo M."/>
            <person name="Memoli M."/>
            <person name="Arguelles M."/>
            <person name="Mac Cormack W.P."/>
        </authorList>
    </citation>
    <scope>NUCLEOTIDE SEQUENCE [LARGE SCALE GENOMIC DNA]</scope>
    <source>
        <strain evidence="10 11">JUB59</strain>
    </source>
</reference>
<feature type="transmembrane region" description="Helical" evidence="9">
    <location>
        <begin position="476"/>
        <end position="500"/>
    </location>
</feature>
<keyword evidence="7 9" id="KW-0472">Membrane</keyword>
<dbReference type="OrthoDB" id="9775735at2"/>
<evidence type="ECO:0000256" key="3">
    <source>
        <dbReference type="ARBA" id="ARBA00022448"/>
    </source>
</evidence>
<feature type="transmembrane region" description="Helical" evidence="9">
    <location>
        <begin position="61"/>
        <end position="80"/>
    </location>
</feature>
<dbReference type="NCBIfam" id="TIGR00842">
    <property type="entry name" value="bcct"/>
    <property type="match status" value="1"/>
</dbReference>